<proteinExistence type="predicted"/>
<feature type="transmembrane region" description="Helical" evidence="2">
    <location>
        <begin position="163"/>
        <end position="185"/>
    </location>
</feature>
<keyword evidence="2" id="KW-0812">Transmembrane</keyword>
<evidence type="ECO:0000256" key="3">
    <source>
        <dbReference type="SAM" id="SignalP"/>
    </source>
</evidence>
<organism evidence="4">
    <name type="scientific">Cryptomonas curvata</name>
    <dbReference type="NCBI Taxonomy" id="233186"/>
    <lineage>
        <taxon>Eukaryota</taxon>
        <taxon>Cryptophyceae</taxon>
        <taxon>Cryptomonadales</taxon>
        <taxon>Cryptomonadaceae</taxon>
        <taxon>Cryptomonas</taxon>
    </lineage>
</organism>
<feature type="region of interest" description="Disordered" evidence="1">
    <location>
        <begin position="196"/>
        <end position="220"/>
    </location>
</feature>
<feature type="region of interest" description="Disordered" evidence="1">
    <location>
        <begin position="121"/>
        <end position="151"/>
    </location>
</feature>
<feature type="signal peptide" evidence="3">
    <location>
        <begin position="1"/>
        <end position="25"/>
    </location>
</feature>
<gene>
    <name evidence="4" type="ORF">CCUR1050_LOCUS32926</name>
</gene>
<feature type="chain" id="PRO_5031019549" evidence="3">
    <location>
        <begin position="26"/>
        <end position="220"/>
    </location>
</feature>
<feature type="compositionally biased region" description="Polar residues" evidence="1">
    <location>
        <begin position="196"/>
        <end position="207"/>
    </location>
</feature>
<name>A0A7S0N8L0_9CRYP</name>
<evidence type="ECO:0000256" key="2">
    <source>
        <dbReference type="SAM" id="Phobius"/>
    </source>
</evidence>
<keyword evidence="3" id="KW-0732">Signal</keyword>
<dbReference type="EMBL" id="HBEZ01059978">
    <property type="protein sequence ID" value="CAD8663121.1"/>
    <property type="molecule type" value="Transcribed_RNA"/>
</dbReference>
<accession>A0A7S0N8L0</accession>
<feature type="compositionally biased region" description="Gly residues" evidence="1">
    <location>
        <begin position="134"/>
        <end position="144"/>
    </location>
</feature>
<protein>
    <submittedName>
        <fullName evidence="4">Uncharacterized protein</fullName>
    </submittedName>
</protein>
<dbReference type="AlphaFoldDB" id="A0A7S0N8L0"/>
<evidence type="ECO:0000256" key="1">
    <source>
        <dbReference type="SAM" id="MobiDB-lite"/>
    </source>
</evidence>
<feature type="region of interest" description="Disordered" evidence="1">
    <location>
        <begin position="59"/>
        <end position="95"/>
    </location>
</feature>
<keyword evidence="2" id="KW-1133">Transmembrane helix</keyword>
<evidence type="ECO:0000313" key="4">
    <source>
        <dbReference type="EMBL" id="CAD8663121.1"/>
    </source>
</evidence>
<keyword evidence="2" id="KW-0472">Membrane</keyword>
<reference evidence="4" key="1">
    <citation type="submission" date="2021-01" db="EMBL/GenBank/DDBJ databases">
        <authorList>
            <person name="Corre E."/>
            <person name="Pelletier E."/>
            <person name="Niang G."/>
            <person name="Scheremetjew M."/>
            <person name="Finn R."/>
            <person name="Kale V."/>
            <person name="Holt S."/>
            <person name="Cochrane G."/>
            <person name="Meng A."/>
            <person name="Brown T."/>
            <person name="Cohen L."/>
        </authorList>
    </citation>
    <scope>NUCLEOTIDE SEQUENCE</scope>
    <source>
        <strain evidence="4">CCAP979/52</strain>
    </source>
</reference>
<sequence>MLFRHDFCLLVSTLIALHHLSSVSARHAGHLAVVPEGAPTPDGAIELPAGMKLPARDVAEATAHARRTGRPVLVPLDESALPPGTQRKFGRSRRRAHAQELESAAAAGGDALTLNPVAEVKHREREKHRQLAAAGGGSGDGVTGDGARPTRQPVDEATKLLGMLPYALAILGFAVIAVICILGRLSKYLSPDSSSYFDKSGNQSSHRTAPKMRGGFGRRY</sequence>